<organism evidence="2 3">
    <name type="scientific">Methanococcoides seepicolus</name>
    <dbReference type="NCBI Taxonomy" id="2828780"/>
    <lineage>
        <taxon>Archaea</taxon>
        <taxon>Methanobacteriati</taxon>
        <taxon>Methanobacteriota</taxon>
        <taxon>Stenosarchaea group</taxon>
        <taxon>Methanomicrobia</taxon>
        <taxon>Methanosarcinales</taxon>
        <taxon>Methanosarcinaceae</taxon>
        <taxon>Methanococcoides</taxon>
    </lineage>
</organism>
<dbReference type="Gene3D" id="3.40.50.10900">
    <property type="entry name" value="PAC-like subunit"/>
    <property type="match status" value="1"/>
</dbReference>
<dbReference type="InterPro" id="IPR019151">
    <property type="entry name" value="Proteasome_assmbl_chaperone_2"/>
</dbReference>
<dbReference type="GO" id="GO:0000502">
    <property type="term" value="C:proteasome complex"/>
    <property type="evidence" value="ECO:0007669"/>
    <property type="project" value="UniProtKB-KW"/>
</dbReference>
<dbReference type="InterPro" id="IPR004426">
    <property type="entry name" value="MJ1210-like"/>
</dbReference>
<reference evidence="2" key="2">
    <citation type="submission" date="2021-04" db="EMBL/GenBank/DDBJ databases">
        <authorList>
            <person name="Dong X."/>
        </authorList>
    </citation>
    <scope>NUCLEOTIDE SEQUENCE</scope>
    <source>
        <strain evidence="2">LLY</strain>
    </source>
</reference>
<feature type="region of interest" description="Disordered" evidence="1">
    <location>
        <begin position="240"/>
        <end position="262"/>
    </location>
</feature>
<dbReference type="Proteomes" id="UP001056766">
    <property type="component" value="Unassembled WGS sequence"/>
</dbReference>
<protein>
    <submittedName>
        <fullName evidence="2">Proteasome assembly chaperone family protein</fullName>
    </submittedName>
</protein>
<gene>
    <name evidence="2" type="ORF">KDK67_03220</name>
</gene>
<name>A0A9E4ZFL4_9EURY</name>
<dbReference type="SUPFAM" id="SSF159659">
    <property type="entry name" value="Cgl1923-like"/>
    <property type="match status" value="1"/>
</dbReference>
<evidence type="ECO:0000313" key="3">
    <source>
        <dbReference type="Proteomes" id="UP001056766"/>
    </source>
</evidence>
<dbReference type="AlphaFoldDB" id="A0A9E4ZFL4"/>
<comment type="caution">
    <text evidence="2">The sequence shown here is derived from an EMBL/GenBank/DDBJ whole genome shotgun (WGS) entry which is preliminary data.</text>
</comment>
<dbReference type="RefSeq" id="WP_250867396.1">
    <property type="nucleotide sequence ID" value="NZ_JAGSOI010000007.1"/>
</dbReference>
<keyword evidence="3" id="KW-1185">Reference proteome</keyword>
<proteinExistence type="predicted"/>
<dbReference type="Pfam" id="PF09754">
    <property type="entry name" value="PAC2"/>
    <property type="match status" value="1"/>
</dbReference>
<evidence type="ECO:0000313" key="2">
    <source>
        <dbReference type="EMBL" id="MCM1986029.1"/>
    </source>
</evidence>
<dbReference type="PANTHER" id="PTHR35610">
    <property type="entry name" value="3-ISOPROPYLMALATE DEHYDRATASE-RELATED"/>
    <property type="match status" value="1"/>
</dbReference>
<accession>A0A9E4ZFL4</accession>
<feature type="compositionally biased region" description="Basic and acidic residues" evidence="1">
    <location>
        <begin position="248"/>
        <end position="262"/>
    </location>
</feature>
<dbReference type="InterPro" id="IPR038389">
    <property type="entry name" value="PSMG2_sf"/>
</dbReference>
<evidence type="ECO:0000256" key="1">
    <source>
        <dbReference type="SAM" id="MobiDB-lite"/>
    </source>
</evidence>
<dbReference type="PANTHER" id="PTHR35610:SF7">
    <property type="entry name" value="3-ISOPROPYLMALATE DEHYDRATASE"/>
    <property type="match status" value="1"/>
</dbReference>
<dbReference type="EMBL" id="JAGSOI010000007">
    <property type="protein sequence ID" value="MCM1986029.1"/>
    <property type="molecule type" value="Genomic_DNA"/>
</dbReference>
<reference evidence="2" key="1">
    <citation type="journal article" date="2021" name="mSystems">
        <title>Bacteria and Archaea Synergistically Convert Glycine Betaine to Biogenic Methane in the Formosa Cold Seep of the South China Sea.</title>
        <authorList>
            <person name="Li L."/>
            <person name="Zhang W."/>
            <person name="Zhang S."/>
            <person name="Song L."/>
            <person name="Sun Q."/>
            <person name="Zhang H."/>
            <person name="Xiang H."/>
            <person name="Dong X."/>
        </authorList>
    </citation>
    <scope>NUCLEOTIDE SEQUENCE</scope>
    <source>
        <strain evidence="2">LLY</strain>
    </source>
</reference>
<sequence length="262" mass="28811">MRETTVIRLKEDIRLENTTLLVGLPGVGHVGKLVVDHLIEKLDAEKVFEIYSPHFPPQVMVNEESTVKLVNNEIYVCKANGNDIVLLAGDHQSTSTEGHYELGTIYIDIAEELGVKRIFTLGGFPTGQLTHTDEVMGASNDLEMVTELKEYEVTFKPNEPGGGIVGASGLLLGLSMFKNIKAACLMGLTSGYLVDPKSAQALLALLSKILGIEVDVSELEERAKEMEKIVANLVEAKQQEQQQQQPEMLRDTATDEDLRYIG</sequence>
<keyword evidence="2" id="KW-0647">Proteasome</keyword>
<dbReference type="NCBIfam" id="TIGR00162">
    <property type="entry name" value="proteasome assembly chaperone family protein"/>
    <property type="match status" value="1"/>
</dbReference>